<dbReference type="KEGG" id="buo:BRPE64_CCDS02730"/>
<evidence type="ECO:0000313" key="2">
    <source>
        <dbReference type="Proteomes" id="UP000013966"/>
    </source>
</evidence>
<dbReference type="SUPFAM" id="SSF46785">
    <property type="entry name" value="Winged helix' DNA-binding domain"/>
    <property type="match status" value="1"/>
</dbReference>
<dbReference type="Gene3D" id="1.10.10.10">
    <property type="entry name" value="Winged helix-like DNA-binding domain superfamily/Winged helix DNA-binding domain"/>
    <property type="match status" value="1"/>
</dbReference>
<name>R4X1V7_9BURK</name>
<dbReference type="PROSITE" id="PS51197">
    <property type="entry name" value="HTH_RRF2_2"/>
    <property type="match status" value="1"/>
</dbReference>
<protein>
    <submittedName>
        <fullName evidence="1">Putative HTH-type transcriptional regulator ywnA</fullName>
    </submittedName>
</protein>
<dbReference type="STRING" id="758793.BRPE64_CCDS02730"/>
<dbReference type="HOGENOM" id="CLU_107144_4_0_4"/>
<dbReference type="Proteomes" id="UP000013966">
    <property type="component" value="Chromosome 3"/>
</dbReference>
<sequence length="130" mass="14021">MALVARRESDPVTSDRIAASVNTNPVVIRRMLGYLAKAGLVESYRGVNAGWRLAKDAGEITLLDIFDALEEGPQFALHASRPSQRCPVGRGIGLPLSRVYASIDEAARATLAEETIESILAETVASRRQS</sequence>
<dbReference type="PANTHER" id="PTHR33221">
    <property type="entry name" value="WINGED HELIX-TURN-HELIX TRANSCRIPTIONAL REGULATOR, RRF2 FAMILY"/>
    <property type="match status" value="1"/>
</dbReference>
<keyword evidence="2" id="KW-1185">Reference proteome</keyword>
<proteinExistence type="predicted"/>
<dbReference type="AlphaFoldDB" id="R4X1V7"/>
<dbReference type="GO" id="GO:0003700">
    <property type="term" value="F:DNA-binding transcription factor activity"/>
    <property type="evidence" value="ECO:0007669"/>
    <property type="project" value="TreeGrafter"/>
</dbReference>
<dbReference type="RefSeq" id="WP_016347066.1">
    <property type="nucleotide sequence ID" value="NC_021288.1"/>
</dbReference>
<gene>
    <name evidence="1" type="ORF">BRPE64_CCDS02730</name>
</gene>
<dbReference type="InterPro" id="IPR000944">
    <property type="entry name" value="Tscrpt_reg_Rrf2"/>
</dbReference>
<dbReference type="InterPro" id="IPR036388">
    <property type="entry name" value="WH-like_DNA-bd_sf"/>
</dbReference>
<dbReference type="EMBL" id="AP013060">
    <property type="protein sequence ID" value="BAN26356.1"/>
    <property type="molecule type" value="Genomic_DNA"/>
</dbReference>
<reference evidence="1 2" key="2">
    <citation type="journal article" date="2018" name="Int. J. Syst. Evol. Microbiol.">
        <title>Burkholderia insecticola sp. nov., a gut symbiotic bacterium of the bean bug Riptortus pedestris.</title>
        <authorList>
            <person name="Takeshita K."/>
            <person name="Tamaki H."/>
            <person name="Ohbayashi T."/>
            <person name="Meng X.-Y."/>
            <person name="Sone T."/>
            <person name="Mitani Y."/>
            <person name="Peeters C."/>
            <person name="Kikuchi Y."/>
            <person name="Vandamme P."/>
        </authorList>
    </citation>
    <scope>NUCLEOTIDE SEQUENCE [LARGE SCALE GENOMIC DNA]</scope>
    <source>
        <strain evidence="1">RPE64</strain>
    </source>
</reference>
<dbReference type="InterPro" id="IPR036390">
    <property type="entry name" value="WH_DNA-bd_sf"/>
</dbReference>
<accession>R4X1V7</accession>
<dbReference type="PATRIC" id="fig|758793.3.peg.4595"/>
<evidence type="ECO:0000313" key="1">
    <source>
        <dbReference type="EMBL" id="BAN26356.1"/>
    </source>
</evidence>
<dbReference type="PANTHER" id="PTHR33221:SF15">
    <property type="entry name" value="HTH-TYPE TRANSCRIPTIONAL REGULATOR YWGB-RELATED"/>
    <property type="match status" value="1"/>
</dbReference>
<dbReference type="GO" id="GO:0005829">
    <property type="term" value="C:cytosol"/>
    <property type="evidence" value="ECO:0007669"/>
    <property type="project" value="TreeGrafter"/>
</dbReference>
<organism evidence="1 2">
    <name type="scientific">Caballeronia insecticola</name>
    <dbReference type="NCBI Taxonomy" id="758793"/>
    <lineage>
        <taxon>Bacteria</taxon>
        <taxon>Pseudomonadati</taxon>
        <taxon>Pseudomonadota</taxon>
        <taxon>Betaproteobacteria</taxon>
        <taxon>Burkholderiales</taxon>
        <taxon>Burkholderiaceae</taxon>
        <taxon>Caballeronia</taxon>
    </lineage>
</organism>
<dbReference type="Pfam" id="PF02082">
    <property type="entry name" value="Rrf2"/>
    <property type="match status" value="1"/>
</dbReference>
<reference evidence="1 2" key="1">
    <citation type="journal article" date="2013" name="Genome Announc.">
        <title>Complete Genome Sequence of Burkholderia sp. Strain RPE64, Bacterial Symbiont of the Bean Bug Riptortus pedestris.</title>
        <authorList>
            <person name="Shibata T.F."/>
            <person name="Maeda T."/>
            <person name="Nikoh N."/>
            <person name="Yamaguchi K."/>
            <person name="Oshima K."/>
            <person name="Hattori M."/>
            <person name="Nishiyama T."/>
            <person name="Hasebe M."/>
            <person name="Fukatsu T."/>
            <person name="Kikuchi Y."/>
            <person name="Shigenobu S."/>
        </authorList>
    </citation>
    <scope>NUCLEOTIDE SEQUENCE [LARGE SCALE GENOMIC DNA]</scope>
</reference>